<dbReference type="InterPro" id="IPR016135">
    <property type="entry name" value="UBQ-conjugating_enzyme/RWD"/>
</dbReference>
<protein>
    <recommendedName>
        <fullName evidence="1">UBC core domain-containing protein</fullName>
    </recommendedName>
</protein>
<dbReference type="EMBL" id="PYSW02000005">
    <property type="protein sequence ID" value="KAG2392157.1"/>
    <property type="molecule type" value="Genomic_DNA"/>
</dbReference>
<dbReference type="AlphaFoldDB" id="A0AA88H2Q0"/>
<sequence length="332" mass="37852">MSGLKAEAEKFLNNAKENTFGWTLKDNSTDDKIYVVVDNEADPDDNPYFSISRNGDSFKVASQYYLLEEVEGVRFIKLLSDYCAQGKRSLTDVLQKANSIYNQVESALMAGEDQGDDEEQEEVEIEVGDDMQDEMPIQPVSSMGSGYDANFEEMKKKFKKPQGASEGCINCIMKEYMKIKQAETEKLGISANPVNDDLFHWEIRFFKFDPKEDGQIAKDLAEYSKKHGIDYITLDLTFPLEFPFKPPFIRVLKPRFAFRTGHVTIGGSICMELLTTSGWSSVCSLESIFVQIRTEMIAGEARLDFSNTTPYTEHEAKEAFFRVAERYGWEKR</sequence>
<dbReference type="RefSeq" id="XP_044554051.1">
    <property type="nucleotide sequence ID" value="XM_044688173.1"/>
</dbReference>
<proteinExistence type="predicted"/>
<gene>
    <name evidence="2" type="ORF">C9374_012409</name>
</gene>
<name>A0AA88H2Q0_NAELO</name>
<dbReference type="Pfam" id="PF00179">
    <property type="entry name" value="UQ_con"/>
    <property type="match status" value="1"/>
</dbReference>
<dbReference type="PROSITE" id="PS50127">
    <property type="entry name" value="UBC_2"/>
    <property type="match status" value="1"/>
</dbReference>
<dbReference type="CDD" id="cd23802">
    <property type="entry name" value="UBCc_UBE2Q"/>
    <property type="match status" value="1"/>
</dbReference>
<accession>A0AA88H2Q0</accession>
<dbReference type="SMART" id="SM00212">
    <property type="entry name" value="UBCc"/>
    <property type="match status" value="1"/>
</dbReference>
<dbReference type="GeneID" id="68104863"/>
<feature type="domain" description="UBC core" evidence="1">
    <location>
        <begin position="167"/>
        <end position="332"/>
    </location>
</feature>
<evidence type="ECO:0000313" key="3">
    <source>
        <dbReference type="Proteomes" id="UP000816034"/>
    </source>
</evidence>
<dbReference type="SUPFAM" id="SSF54495">
    <property type="entry name" value="UBC-like"/>
    <property type="match status" value="1"/>
</dbReference>
<dbReference type="Gene3D" id="3.10.110.10">
    <property type="entry name" value="Ubiquitin Conjugating Enzyme"/>
    <property type="match status" value="1"/>
</dbReference>
<evidence type="ECO:0000313" key="2">
    <source>
        <dbReference type="EMBL" id="KAG2392157.1"/>
    </source>
</evidence>
<reference evidence="2 3" key="1">
    <citation type="journal article" date="2018" name="BMC Genomics">
        <title>The genome of Naegleria lovaniensis, the basis for a comparative approach to unravel pathogenicity factors of the human pathogenic amoeba N. fowleri.</title>
        <authorList>
            <person name="Liechti N."/>
            <person name="Schurch N."/>
            <person name="Bruggmann R."/>
            <person name="Wittwer M."/>
        </authorList>
    </citation>
    <scope>NUCLEOTIDE SEQUENCE [LARGE SCALE GENOMIC DNA]</scope>
    <source>
        <strain evidence="2 3">ATCC 30569</strain>
    </source>
</reference>
<organism evidence="2 3">
    <name type="scientific">Naegleria lovaniensis</name>
    <name type="common">Amoeba</name>
    <dbReference type="NCBI Taxonomy" id="51637"/>
    <lineage>
        <taxon>Eukaryota</taxon>
        <taxon>Discoba</taxon>
        <taxon>Heterolobosea</taxon>
        <taxon>Tetramitia</taxon>
        <taxon>Eutetramitia</taxon>
        <taxon>Vahlkampfiidae</taxon>
        <taxon>Naegleria</taxon>
    </lineage>
</organism>
<comment type="caution">
    <text evidence="2">The sequence shown here is derived from an EMBL/GenBank/DDBJ whole genome shotgun (WGS) entry which is preliminary data.</text>
</comment>
<keyword evidence="3" id="KW-1185">Reference proteome</keyword>
<dbReference type="InterPro" id="IPR000608">
    <property type="entry name" value="UBC"/>
</dbReference>
<dbReference type="Proteomes" id="UP000816034">
    <property type="component" value="Unassembled WGS sequence"/>
</dbReference>
<evidence type="ECO:0000259" key="1">
    <source>
        <dbReference type="PROSITE" id="PS50127"/>
    </source>
</evidence>